<dbReference type="AlphaFoldDB" id="A0A090EU04"/>
<dbReference type="SUPFAM" id="SSF48008">
    <property type="entry name" value="GntR ligand-binding domain-like"/>
    <property type="match status" value="1"/>
</dbReference>
<dbReference type="Proteomes" id="UP000046373">
    <property type="component" value="Unassembled WGS sequence"/>
</dbReference>
<dbReference type="InterPro" id="IPR011711">
    <property type="entry name" value="GntR_C"/>
</dbReference>
<dbReference type="InterPro" id="IPR036390">
    <property type="entry name" value="WH_DNA-bd_sf"/>
</dbReference>
<dbReference type="InterPro" id="IPR008920">
    <property type="entry name" value="TF_FadR/GntR_C"/>
</dbReference>
<dbReference type="PANTHER" id="PTHR43537">
    <property type="entry name" value="TRANSCRIPTIONAL REGULATOR, GNTR FAMILY"/>
    <property type="match status" value="1"/>
</dbReference>
<evidence type="ECO:0000259" key="4">
    <source>
        <dbReference type="PROSITE" id="PS50949"/>
    </source>
</evidence>
<dbReference type="GO" id="GO:0003700">
    <property type="term" value="F:DNA-binding transcription factor activity"/>
    <property type="evidence" value="ECO:0007669"/>
    <property type="project" value="InterPro"/>
</dbReference>
<name>A0A090EU04_MESPL</name>
<proteinExistence type="predicted"/>
<gene>
    <name evidence="5" type="ORF">MPLDJ20_150229</name>
</gene>
<dbReference type="SMART" id="SM00345">
    <property type="entry name" value="HTH_GNTR"/>
    <property type="match status" value="1"/>
</dbReference>
<dbReference type="Gene3D" id="1.20.120.530">
    <property type="entry name" value="GntR ligand-binding domain-like"/>
    <property type="match status" value="1"/>
</dbReference>
<feature type="domain" description="HTH gntR-type" evidence="4">
    <location>
        <begin position="22"/>
        <end position="89"/>
    </location>
</feature>
<dbReference type="InterPro" id="IPR036388">
    <property type="entry name" value="WH-like_DNA-bd_sf"/>
</dbReference>
<dbReference type="InterPro" id="IPR000524">
    <property type="entry name" value="Tscrpt_reg_HTH_GntR"/>
</dbReference>
<sequence length="232" mass="25976">MRGIEIMAGRRASGGTEGNGAALASGRVTDALRDAILSGRLRPGSRVRQEELAEEYGISRIPVREALRQLESEGLVILVPNSGAWISKLDRAECIEIYKIRERLEPLALSESSANLSPETLARLEDLVSRIEAAGSIDEFLQLDREFHLLSYEGARMPQLAQMIHKFWNTTQQYRRAFAASVGKAGMAAVHHEHRLILEALKRRDGEQAGLILYGHIRRTRLQLEQHTEIFA</sequence>
<dbReference type="PRINTS" id="PR00033">
    <property type="entry name" value="HTHASNC"/>
</dbReference>
<keyword evidence="1" id="KW-0805">Transcription regulation</keyword>
<dbReference type="PROSITE" id="PS50949">
    <property type="entry name" value="HTH_GNTR"/>
    <property type="match status" value="1"/>
</dbReference>
<dbReference type="PANTHER" id="PTHR43537:SF24">
    <property type="entry name" value="GLUCONATE OPERON TRANSCRIPTIONAL REPRESSOR"/>
    <property type="match status" value="1"/>
</dbReference>
<dbReference type="EMBL" id="CCNB01000007">
    <property type="protein sequence ID" value="CDX32664.1"/>
    <property type="molecule type" value="Genomic_DNA"/>
</dbReference>
<accession>A0A090EU04</accession>
<dbReference type="SMART" id="SM00895">
    <property type="entry name" value="FCD"/>
    <property type="match status" value="1"/>
</dbReference>
<dbReference type="Pfam" id="PF00392">
    <property type="entry name" value="GntR"/>
    <property type="match status" value="1"/>
</dbReference>
<dbReference type="CDD" id="cd07377">
    <property type="entry name" value="WHTH_GntR"/>
    <property type="match status" value="1"/>
</dbReference>
<dbReference type="Pfam" id="PF07729">
    <property type="entry name" value="FCD"/>
    <property type="match status" value="1"/>
</dbReference>
<evidence type="ECO:0000313" key="6">
    <source>
        <dbReference type="Proteomes" id="UP000046373"/>
    </source>
</evidence>
<evidence type="ECO:0000256" key="1">
    <source>
        <dbReference type="ARBA" id="ARBA00023015"/>
    </source>
</evidence>
<keyword evidence="2" id="KW-0238">DNA-binding</keyword>
<dbReference type="GO" id="GO:0043565">
    <property type="term" value="F:sequence-specific DNA binding"/>
    <property type="evidence" value="ECO:0007669"/>
    <property type="project" value="InterPro"/>
</dbReference>
<protein>
    <submittedName>
        <fullName evidence="5">Transcriptional regulator, GntR family</fullName>
    </submittedName>
</protein>
<dbReference type="Gene3D" id="1.10.10.10">
    <property type="entry name" value="Winged helix-like DNA-binding domain superfamily/Winged helix DNA-binding domain"/>
    <property type="match status" value="1"/>
</dbReference>
<dbReference type="InterPro" id="IPR000485">
    <property type="entry name" value="AsnC-type_HTH_dom"/>
</dbReference>
<dbReference type="PRINTS" id="PR00035">
    <property type="entry name" value="HTHGNTR"/>
</dbReference>
<evidence type="ECO:0000256" key="3">
    <source>
        <dbReference type="ARBA" id="ARBA00023163"/>
    </source>
</evidence>
<evidence type="ECO:0000313" key="5">
    <source>
        <dbReference type="EMBL" id="CDX32664.1"/>
    </source>
</evidence>
<evidence type="ECO:0000256" key="2">
    <source>
        <dbReference type="ARBA" id="ARBA00023125"/>
    </source>
</evidence>
<organism evidence="5 6">
    <name type="scientific">Mesorhizobium plurifarium</name>
    <dbReference type="NCBI Taxonomy" id="69974"/>
    <lineage>
        <taxon>Bacteria</taxon>
        <taxon>Pseudomonadati</taxon>
        <taxon>Pseudomonadota</taxon>
        <taxon>Alphaproteobacteria</taxon>
        <taxon>Hyphomicrobiales</taxon>
        <taxon>Phyllobacteriaceae</taxon>
        <taxon>Mesorhizobium</taxon>
    </lineage>
</organism>
<reference evidence="5 6" key="1">
    <citation type="submission" date="2014-08" db="EMBL/GenBank/DDBJ databases">
        <authorList>
            <person name="Moulin Lionel"/>
        </authorList>
    </citation>
    <scope>NUCLEOTIDE SEQUENCE [LARGE SCALE GENOMIC DNA]</scope>
</reference>
<dbReference type="SUPFAM" id="SSF46785">
    <property type="entry name" value="Winged helix' DNA-binding domain"/>
    <property type="match status" value="1"/>
</dbReference>
<keyword evidence="3" id="KW-0804">Transcription</keyword>